<name>A0A372LKU2_9BACI</name>
<keyword evidence="3" id="KW-1185">Reference proteome</keyword>
<protein>
    <submittedName>
        <fullName evidence="2">PAS domain-containing protein</fullName>
    </submittedName>
</protein>
<dbReference type="AlphaFoldDB" id="A0A372LKU2"/>
<comment type="caution">
    <text evidence="2">The sequence shown here is derived from an EMBL/GenBank/DDBJ whole genome shotgun (WGS) entry which is preliminary data.</text>
</comment>
<dbReference type="EMBL" id="QVTD01000001">
    <property type="protein sequence ID" value="RFU66729.1"/>
    <property type="molecule type" value="Genomic_DNA"/>
</dbReference>
<sequence>MVRSEGFFVGNNTDEKLYRQIVESSTEAIIIQQDGKFKYINPAGVDFLRAASSEEAIGNLYSISYPRSIES</sequence>
<evidence type="ECO:0000313" key="2">
    <source>
        <dbReference type="EMBL" id="RFU66729.1"/>
    </source>
</evidence>
<dbReference type="Proteomes" id="UP000262939">
    <property type="component" value="Unassembled WGS sequence"/>
</dbReference>
<accession>A0A372LKU2</accession>
<organism evidence="2 3">
    <name type="scientific">Peribacillus glennii</name>
    <dbReference type="NCBI Taxonomy" id="2303991"/>
    <lineage>
        <taxon>Bacteria</taxon>
        <taxon>Bacillati</taxon>
        <taxon>Bacillota</taxon>
        <taxon>Bacilli</taxon>
        <taxon>Bacillales</taxon>
        <taxon>Bacillaceae</taxon>
        <taxon>Peribacillus</taxon>
    </lineage>
</organism>
<evidence type="ECO:0000259" key="1">
    <source>
        <dbReference type="Pfam" id="PF13188"/>
    </source>
</evidence>
<reference evidence="2 3" key="1">
    <citation type="submission" date="2018-08" db="EMBL/GenBank/DDBJ databases">
        <title>Bacillus chawlae sp. nov., Bacillus glennii sp. nov., and Bacillus saganii sp. nov. Isolated from the Vehicle Assembly Building at Kennedy Space Center where the Viking Spacecraft were Assembled.</title>
        <authorList>
            <person name="Seuylemezian A."/>
            <person name="Vaishampayan P."/>
        </authorList>
    </citation>
    <scope>NUCLEOTIDE SEQUENCE [LARGE SCALE GENOMIC DNA]</scope>
    <source>
        <strain evidence="2 3">V44-8</strain>
    </source>
</reference>
<feature type="domain" description="PAS" evidence="1">
    <location>
        <begin position="17"/>
        <end position="61"/>
    </location>
</feature>
<gene>
    <name evidence="2" type="ORF">D0466_01060</name>
</gene>
<dbReference type="Pfam" id="PF13188">
    <property type="entry name" value="PAS_8"/>
    <property type="match status" value="1"/>
</dbReference>
<dbReference type="InterPro" id="IPR000014">
    <property type="entry name" value="PAS"/>
</dbReference>
<evidence type="ECO:0000313" key="3">
    <source>
        <dbReference type="Proteomes" id="UP000262939"/>
    </source>
</evidence>
<dbReference type="Gene3D" id="3.30.450.20">
    <property type="entry name" value="PAS domain"/>
    <property type="match status" value="1"/>
</dbReference>
<proteinExistence type="predicted"/>